<dbReference type="Proteomes" id="UP001268089">
    <property type="component" value="Unassembled WGS sequence"/>
</dbReference>
<evidence type="ECO:0000313" key="1">
    <source>
        <dbReference type="EMBL" id="MDR7306050.1"/>
    </source>
</evidence>
<comment type="caution">
    <text evidence="1">The sequence shown here is derived from an EMBL/GenBank/DDBJ whole genome shotgun (WGS) entry which is preliminary data.</text>
</comment>
<protein>
    <submittedName>
        <fullName evidence="1">Spore coat polysaccharide biosynthesis protein SpsF</fullName>
    </submittedName>
</protein>
<dbReference type="Gene3D" id="3.90.550.10">
    <property type="entry name" value="Spore Coat Polysaccharide Biosynthesis Protein SpsA, Chain A"/>
    <property type="match status" value="1"/>
</dbReference>
<dbReference type="InterPro" id="IPR029044">
    <property type="entry name" value="Nucleotide-diphossugar_trans"/>
</dbReference>
<gene>
    <name evidence="1" type="ORF">J2X15_001328</name>
</gene>
<organism evidence="1 2">
    <name type="scientific">Rhodoferax saidenbachensis</name>
    <dbReference type="NCBI Taxonomy" id="1484693"/>
    <lineage>
        <taxon>Bacteria</taxon>
        <taxon>Pseudomonadati</taxon>
        <taxon>Pseudomonadota</taxon>
        <taxon>Betaproteobacteria</taxon>
        <taxon>Burkholderiales</taxon>
        <taxon>Comamonadaceae</taxon>
        <taxon>Rhodoferax</taxon>
    </lineage>
</organism>
<dbReference type="SUPFAM" id="SSF53448">
    <property type="entry name" value="Nucleotide-diphospho-sugar transferases"/>
    <property type="match status" value="1"/>
</dbReference>
<dbReference type="EMBL" id="JAVDXO010000002">
    <property type="protein sequence ID" value="MDR7306050.1"/>
    <property type="molecule type" value="Genomic_DNA"/>
</dbReference>
<accession>A0ABU1ZKH3</accession>
<keyword evidence="2" id="KW-1185">Reference proteome</keyword>
<reference evidence="1 2" key="1">
    <citation type="submission" date="2023-07" db="EMBL/GenBank/DDBJ databases">
        <title>Sorghum-associated microbial communities from plants grown in Nebraska, USA.</title>
        <authorList>
            <person name="Schachtman D."/>
        </authorList>
    </citation>
    <scope>NUCLEOTIDE SEQUENCE [LARGE SCALE GENOMIC DNA]</scope>
    <source>
        <strain evidence="1 2">BE308</strain>
    </source>
</reference>
<dbReference type="RefSeq" id="WP_310340591.1">
    <property type="nucleotide sequence ID" value="NZ_JAVDXO010000002.1"/>
</dbReference>
<dbReference type="PANTHER" id="PTHR42866:SF1">
    <property type="entry name" value="SPORE COAT POLYSACCHARIDE BIOSYNTHESIS PROTEIN SPSF"/>
    <property type="match status" value="1"/>
</dbReference>
<proteinExistence type="predicted"/>
<sequence length="222" mass="24224">MNLGKVGVIVASRTGSTRLPGKALLPLGDLPMVLFLLRRLQPLRNAVLVLATTTLESDDILADMVSSFGVPVFRGSPTDLVQRYCDAARHFGFDTVVRITADCPFVDAALIEWCLQQAAALPEWDVATTKGQFPVGLDAEIYLAGLMQSLNDSAPLSADDREHLTLHLYNNNYRVARISPPADWAASSKVFTVDTQADYELAQDLVASFKGADFSVKELLLR</sequence>
<name>A0ABU1ZKH3_9BURK</name>
<dbReference type="PANTHER" id="PTHR42866">
    <property type="entry name" value="3-DEOXY-MANNO-OCTULOSONATE CYTIDYLYLTRANSFERASE"/>
    <property type="match status" value="1"/>
</dbReference>
<dbReference type="InterPro" id="IPR003329">
    <property type="entry name" value="Cytidylyl_trans"/>
</dbReference>
<dbReference type="Pfam" id="PF02348">
    <property type="entry name" value="CTP_transf_3"/>
    <property type="match status" value="1"/>
</dbReference>
<evidence type="ECO:0000313" key="2">
    <source>
        <dbReference type="Proteomes" id="UP001268089"/>
    </source>
</evidence>